<keyword evidence="6" id="KW-1185">Reference proteome</keyword>
<dbReference type="GO" id="GO:0006631">
    <property type="term" value="P:fatty acid metabolic process"/>
    <property type="evidence" value="ECO:0007669"/>
    <property type="project" value="UniProtKB-KW"/>
</dbReference>
<dbReference type="Pfam" id="PF04775">
    <property type="entry name" value="Bile_Hydr_Trans"/>
    <property type="match status" value="2"/>
</dbReference>
<name>A0AAW1C5X2_CROAD</name>
<sequence>MLERQGTSLLGGVLAKGSHKRRFLGDEVKRIPVREGSIRATLFQPPGGVRVQRGRSKTRLVADLGQRKLDRQLSLVLLGTEIQRGKFSLRVAVARGVPFLTTRMLRICLSHCPRRTSIVNCGGWWSRRDQRARFSVSACLMEPRLSFSPPDHSLFDQPLAISVEGLRPEQEVGLRASLEDERGERFESRAFYRADGEGRLDLQRSPALEGGTFSGLEPMGLLWALQPLKPLRRLVKRDVERPFRLELEVLERQGESLSGGVLAKGFHDRRFLGDGVKRIPVREGSIRATLFQPPGKGPFPGIIHIPGTGGGIPESSACLMANHGFAILALAYYGYEDLPKDMKEFHLEYFEEAVNYMLKHPVVKGPGIGLLGHSKGGDLCISMASFLKGITAIVTVNGSIANFRRSANSARSSGILRQPSMWQRVMGRAWGFRLVFLRGPGHPLKRIIPKSYGRRGLVTLSVTPAVGLADRPAKMTIEGLAPLQGVTLRALVANGHGSLFDACAHYQADQQGGIDLSKDVSRGGDYVGLEPMGLFWSLSPATIEKPYQRLEPEDVESPVKVQITVHQEYSQPGAIPGQVLAQTIVERWFTLPGVRRIRLKEGAIRGSLFLPPGNGPFPGVIDMFGDEGGLIEFRSSLLATHGFAALSLPYFNFEDLPKVMDDFHLEYFEEAARFLLRHPKVKKPGIGVIGTGKGGELALSMMTFLPEVVAAVCISGCSSITATALHYGKQTLPGLCFNMSRIKILDNGVFDIYEALDDPRNPANSQSRIPIEKAEGHFLFVVGEDDHNWKSSFFQVSMRVDFACHSNQGWRR</sequence>
<gene>
    <name evidence="5" type="ORF">NXF25_000938</name>
</gene>
<dbReference type="Proteomes" id="UP001474421">
    <property type="component" value="Unassembled WGS sequence"/>
</dbReference>
<protein>
    <submittedName>
        <fullName evidence="5">Acyl-coenzyme A thioesterase 1-like</fullName>
    </submittedName>
</protein>
<evidence type="ECO:0000313" key="6">
    <source>
        <dbReference type="Proteomes" id="UP001474421"/>
    </source>
</evidence>
<comment type="similarity">
    <text evidence="1">Belongs to the C/M/P thioester hydrolase family.</text>
</comment>
<dbReference type="PANTHER" id="PTHR10824:SF39">
    <property type="entry name" value="DYNEIN AXONEMAL LIGHT CHAIN 1"/>
    <property type="match status" value="1"/>
</dbReference>
<dbReference type="InterPro" id="IPR042490">
    <property type="entry name" value="Thio_Ohase/BAAT_N"/>
</dbReference>
<dbReference type="EMBL" id="JAOTOJ010000001">
    <property type="protein sequence ID" value="KAK9409763.1"/>
    <property type="molecule type" value="Genomic_DNA"/>
</dbReference>
<comment type="caution">
    <text evidence="5">The sequence shown here is derived from an EMBL/GenBank/DDBJ whole genome shotgun (WGS) entry which is preliminary data.</text>
</comment>
<dbReference type="Gene3D" id="3.40.50.1820">
    <property type="entry name" value="alpha/beta hydrolase"/>
    <property type="match status" value="2"/>
</dbReference>
<feature type="domain" description="BAAT/Acyl-CoA thioester hydrolase C-terminal" evidence="4">
    <location>
        <begin position="664"/>
        <end position="797"/>
    </location>
</feature>
<organism evidence="5 6">
    <name type="scientific">Crotalus adamanteus</name>
    <name type="common">Eastern diamondback rattlesnake</name>
    <dbReference type="NCBI Taxonomy" id="8729"/>
    <lineage>
        <taxon>Eukaryota</taxon>
        <taxon>Metazoa</taxon>
        <taxon>Chordata</taxon>
        <taxon>Craniata</taxon>
        <taxon>Vertebrata</taxon>
        <taxon>Euteleostomi</taxon>
        <taxon>Lepidosauria</taxon>
        <taxon>Squamata</taxon>
        <taxon>Bifurcata</taxon>
        <taxon>Unidentata</taxon>
        <taxon>Episquamata</taxon>
        <taxon>Toxicofera</taxon>
        <taxon>Serpentes</taxon>
        <taxon>Colubroidea</taxon>
        <taxon>Viperidae</taxon>
        <taxon>Crotalinae</taxon>
        <taxon>Crotalus</taxon>
    </lineage>
</organism>
<feature type="domain" description="Acyl-CoA thioester hydrolase/bile acid-CoA amino acid N-acetyltransferase" evidence="3">
    <location>
        <begin position="470"/>
        <end position="601"/>
    </location>
</feature>
<feature type="domain" description="Acyl-CoA thioester hydrolase/bile acid-CoA amino acid N-acetyltransferase" evidence="3">
    <location>
        <begin position="156"/>
        <end position="283"/>
    </location>
</feature>
<keyword evidence="2" id="KW-0443">Lipid metabolism</keyword>
<feature type="domain" description="BAAT/Acyl-CoA thioester hydrolase C-terminal" evidence="4">
    <location>
        <begin position="346"/>
        <end position="407"/>
    </location>
</feature>
<dbReference type="PANTHER" id="PTHR10824">
    <property type="entry name" value="ACYL-COENZYME A THIOESTERASE-RELATED"/>
    <property type="match status" value="1"/>
</dbReference>
<proteinExistence type="inferred from homology"/>
<reference evidence="5 6" key="1">
    <citation type="journal article" date="2024" name="Proc. Natl. Acad. Sci. U.S.A.">
        <title>The genetic regulatory architecture and epigenomic basis for age-related changes in rattlesnake venom.</title>
        <authorList>
            <person name="Hogan M.P."/>
            <person name="Holding M.L."/>
            <person name="Nystrom G.S."/>
            <person name="Colston T.J."/>
            <person name="Bartlett D.A."/>
            <person name="Mason A.J."/>
            <person name="Ellsworth S.A."/>
            <person name="Rautsaw R.M."/>
            <person name="Lawrence K.C."/>
            <person name="Strickland J.L."/>
            <person name="He B."/>
            <person name="Fraser P."/>
            <person name="Margres M.J."/>
            <person name="Gilbert D.M."/>
            <person name="Gibbs H.L."/>
            <person name="Parkinson C.L."/>
            <person name="Rokyta D.R."/>
        </authorList>
    </citation>
    <scope>NUCLEOTIDE SEQUENCE [LARGE SCALE GENOMIC DNA]</scope>
    <source>
        <strain evidence="5">DRR0105</strain>
    </source>
</reference>
<accession>A0AAW1C5X2</accession>
<evidence type="ECO:0000256" key="1">
    <source>
        <dbReference type="ARBA" id="ARBA00006538"/>
    </source>
</evidence>
<dbReference type="GO" id="GO:0047617">
    <property type="term" value="F:fatty acyl-CoA hydrolase activity"/>
    <property type="evidence" value="ECO:0007669"/>
    <property type="project" value="TreeGrafter"/>
</dbReference>
<dbReference type="Pfam" id="PF08840">
    <property type="entry name" value="BAAT_C"/>
    <property type="match status" value="2"/>
</dbReference>
<dbReference type="InterPro" id="IPR006862">
    <property type="entry name" value="Thio_Ohase/aa_AcTrfase"/>
</dbReference>
<dbReference type="InterPro" id="IPR014940">
    <property type="entry name" value="BAAT_C"/>
</dbReference>
<dbReference type="SUPFAM" id="SSF53474">
    <property type="entry name" value="alpha/beta-Hydrolases"/>
    <property type="match status" value="2"/>
</dbReference>
<dbReference type="InterPro" id="IPR029058">
    <property type="entry name" value="AB_hydrolase_fold"/>
</dbReference>
<dbReference type="GO" id="GO:0006637">
    <property type="term" value="P:acyl-CoA metabolic process"/>
    <property type="evidence" value="ECO:0007669"/>
    <property type="project" value="TreeGrafter"/>
</dbReference>
<evidence type="ECO:0000259" key="4">
    <source>
        <dbReference type="Pfam" id="PF08840"/>
    </source>
</evidence>
<evidence type="ECO:0000259" key="3">
    <source>
        <dbReference type="Pfam" id="PF04775"/>
    </source>
</evidence>
<dbReference type="Gene3D" id="2.60.40.2240">
    <property type="entry name" value="Acyl-CoA thioester hydrolase/BAAT N-terminal domain"/>
    <property type="match status" value="2"/>
</dbReference>
<dbReference type="FunFam" id="3.40.50.1820:FF:000024">
    <property type="entry name" value="acyl-coenzyme A thioesterase 4"/>
    <property type="match status" value="2"/>
</dbReference>
<dbReference type="FunFam" id="2.60.40.2240:FF:000001">
    <property type="entry name" value="acyl-coenzyme A thioesterase 4"/>
    <property type="match status" value="2"/>
</dbReference>
<keyword evidence="2" id="KW-0276">Fatty acid metabolism</keyword>
<dbReference type="AlphaFoldDB" id="A0AAW1C5X2"/>
<evidence type="ECO:0000256" key="2">
    <source>
        <dbReference type="ARBA" id="ARBA00022832"/>
    </source>
</evidence>
<evidence type="ECO:0000313" key="5">
    <source>
        <dbReference type="EMBL" id="KAK9409763.1"/>
    </source>
</evidence>